<evidence type="ECO:0000256" key="1">
    <source>
        <dbReference type="SAM" id="Coils"/>
    </source>
</evidence>
<dbReference type="Proteomes" id="UP000019249">
    <property type="component" value="Unassembled WGS sequence"/>
</dbReference>
<evidence type="ECO:0000313" key="3">
    <source>
        <dbReference type="Proteomes" id="UP000019249"/>
    </source>
</evidence>
<name>A0ABP3AWB8_9LIST</name>
<proteinExistence type="predicted"/>
<keyword evidence="1" id="KW-0175">Coiled coil</keyword>
<comment type="caution">
    <text evidence="2">The sequence shown here is derived from an EMBL/GenBank/DDBJ whole genome shotgun (WGS) entry which is preliminary data.</text>
</comment>
<gene>
    <name evidence="2" type="ORF">MFLO_13860</name>
</gene>
<reference evidence="2 3" key="1">
    <citation type="journal article" date="2014" name="Int. J. Syst. Evol. Microbiol.">
        <title>Listeria floridensis sp. nov., Listeria aquatica sp. nov., Listeria cornellensis sp. nov., Listeria riparia sp. nov. and Listeria grandensis sp. nov., from agricultural and natural environments.</title>
        <authorList>
            <person name="den Bakker H.C."/>
            <person name="Warchocki S."/>
            <person name="Wright E.M."/>
            <person name="Allred A.F."/>
            <person name="Ahlstrom C."/>
            <person name="Manuel C.S."/>
            <person name="Stasiewicz M.J."/>
            <person name="Burrell A."/>
            <person name="Roof S."/>
            <person name="Strawn L."/>
            <person name="Fortes E.D."/>
            <person name="Nightingale K.K."/>
            <person name="Kephart D."/>
            <person name="Wiedmann M."/>
        </authorList>
    </citation>
    <scope>NUCLEOTIDE SEQUENCE [LARGE SCALE GENOMIC DNA]</scope>
    <source>
        <strain evidence="2 3">FSL S10-1187</strain>
    </source>
</reference>
<dbReference type="EMBL" id="AODF01000035">
    <property type="protein sequence ID" value="EUJ26747.1"/>
    <property type="molecule type" value="Genomic_DNA"/>
</dbReference>
<accession>A0ABP3AWB8</accession>
<feature type="coiled-coil region" evidence="1">
    <location>
        <begin position="1"/>
        <end position="104"/>
    </location>
</feature>
<dbReference type="RefSeq" id="WP_036098280.1">
    <property type="nucleotide sequence ID" value="NZ_AODF01000035.1"/>
</dbReference>
<sequence length="105" mass="13279">MRTEEEIRADYRRQRQELEKQEEDIYRFQQKGEEIAQQTYEAILYQIRQKEEDCTDILEMARREIEQLETNYRVDLQEKKREIRQKTEYAEEQFRKELQQLERNK</sequence>
<protein>
    <submittedName>
        <fullName evidence="2">Uncharacterized protein</fullName>
    </submittedName>
</protein>
<organism evidence="2 3">
    <name type="scientific">Listeria floridensis FSL S10-1187</name>
    <dbReference type="NCBI Taxonomy" id="1265817"/>
    <lineage>
        <taxon>Bacteria</taxon>
        <taxon>Bacillati</taxon>
        <taxon>Bacillota</taxon>
        <taxon>Bacilli</taxon>
        <taxon>Bacillales</taxon>
        <taxon>Listeriaceae</taxon>
        <taxon>Listeria</taxon>
    </lineage>
</organism>
<evidence type="ECO:0000313" key="2">
    <source>
        <dbReference type="EMBL" id="EUJ26747.1"/>
    </source>
</evidence>
<keyword evidence="3" id="KW-1185">Reference proteome</keyword>